<dbReference type="InterPro" id="IPR000182">
    <property type="entry name" value="GNAT_dom"/>
</dbReference>
<dbReference type="EMBL" id="MFFM01000028">
    <property type="protein sequence ID" value="OGF12887.1"/>
    <property type="molecule type" value="Genomic_DNA"/>
</dbReference>
<dbReference type="SUPFAM" id="SSF55729">
    <property type="entry name" value="Acyl-CoA N-acyltransferases (Nat)"/>
    <property type="match status" value="1"/>
</dbReference>
<evidence type="ECO:0000313" key="3">
    <source>
        <dbReference type="Proteomes" id="UP000177230"/>
    </source>
</evidence>
<sequence length="184" mass="21575">MKNNIWVGSKVWLRAVEAKDASSFFKWAKDYDTESDRLCDVIHFPGSYQKMKDHVEALSKAEPENDNFRWIIADLKGKALGTINTFSCDKRNGIFKYGLGIERKYWGKGYAKEAIKIVLNYYFMELGFQKVNVHIYDFNERSLRLHEKLGFKKEGTLRSMVYTNGKHHDEIVMGLTRKEFNELK</sequence>
<dbReference type="Proteomes" id="UP000177230">
    <property type="component" value="Unassembled WGS sequence"/>
</dbReference>
<evidence type="ECO:0000259" key="1">
    <source>
        <dbReference type="PROSITE" id="PS51186"/>
    </source>
</evidence>
<dbReference type="Pfam" id="PF13302">
    <property type="entry name" value="Acetyltransf_3"/>
    <property type="match status" value="1"/>
</dbReference>
<evidence type="ECO:0000313" key="2">
    <source>
        <dbReference type="EMBL" id="OGF12887.1"/>
    </source>
</evidence>
<dbReference type="PANTHER" id="PTHR43415:SF5">
    <property type="entry name" value="ACETYLTRANSFERASE"/>
    <property type="match status" value="1"/>
</dbReference>
<dbReference type="Gene3D" id="3.40.630.30">
    <property type="match status" value="1"/>
</dbReference>
<organism evidence="2 3">
    <name type="scientific">Candidatus Edwardsbacteria bacterium GWF2_54_11</name>
    <dbReference type="NCBI Taxonomy" id="1817851"/>
    <lineage>
        <taxon>Bacteria</taxon>
        <taxon>Candidatus Edwardsiibacteriota</taxon>
    </lineage>
</organism>
<protein>
    <recommendedName>
        <fullName evidence="1">N-acetyltransferase domain-containing protein</fullName>
    </recommendedName>
</protein>
<name>A0A1F5REK0_9BACT</name>
<feature type="domain" description="N-acetyltransferase" evidence="1">
    <location>
        <begin position="11"/>
        <end position="178"/>
    </location>
</feature>
<accession>A0A1F5REK0</accession>
<dbReference type="PROSITE" id="PS51186">
    <property type="entry name" value="GNAT"/>
    <property type="match status" value="1"/>
</dbReference>
<dbReference type="GO" id="GO:0016747">
    <property type="term" value="F:acyltransferase activity, transferring groups other than amino-acyl groups"/>
    <property type="evidence" value="ECO:0007669"/>
    <property type="project" value="InterPro"/>
</dbReference>
<comment type="caution">
    <text evidence="2">The sequence shown here is derived from an EMBL/GenBank/DDBJ whole genome shotgun (WGS) entry which is preliminary data.</text>
</comment>
<gene>
    <name evidence="2" type="ORF">A2024_11705</name>
</gene>
<dbReference type="AlphaFoldDB" id="A0A1F5REK0"/>
<dbReference type="PANTHER" id="PTHR43415">
    <property type="entry name" value="SPERMIDINE N(1)-ACETYLTRANSFERASE"/>
    <property type="match status" value="1"/>
</dbReference>
<proteinExistence type="predicted"/>
<reference evidence="2 3" key="1">
    <citation type="journal article" date="2016" name="Nat. Commun.">
        <title>Thousands of microbial genomes shed light on interconnected biogeochemical processes in an aquifer system.</title>
        <authorList>
            <person name="Anantharaman K."/>
            <person name="Brown C.T."/>
            <person name="Hug L.A."/>
            <person name="Sharon I."/>
            <person name="Castelle C.J."/>
            <person name="Probst A.J."/>
            <person name="Thomas B.C."/>
            <person name="Singh A."/>
            <person name="Wilkins M.J."/>
            <person name="Karaoz U."/>
            <person name="Brodie E.L."/>
            <person name="Williams K.H."/>
            <person name="Hubbard S.S."/>
            <person name="Banfield J.F."/>
        </authorList>
    </citation>
    <scope>NUCLEOTIDE SEQUENCE [LARGE SCALE GENOMIC DNA]</scope>
</reference>
<dbReference type="InterPro" id="IPR016181">
    <property type="entry name" value="Acyl_CoA_acyltransferase"/>
</dbReference>